<dbReference type="AlphaFoldDB" id="A0A7W5A2C7"/>
<dbReference type="CDD" id="cd14014">
    <property type="entry name" value="STKc_PknB_like"/>
    <property type="match status" value="1"/>
</dbReference>
<feature type="region of interest" description="Disordered" evidence="8">
    <location>
        <begin position="1"/>
        <end position="66"/>
    </location>
</feature>
<dbReference type="PANTHER" id="PTHR43289:SF6">
    <property type="entry name" value="SERINE_THREONINE-PROTEIN KINASE NEKL-3"/>
    <property type="match status" value="1"/>
</dbReference>
<dbReference type="PANTHER" id="PTHR43289">
    <property type="entry name" value="MITOGEN-ACTIVATED PROTEIN KINASE KINASE KINASE 20-RELATED"/>
    <property type="match status" value="1"/>
</dbReference>
<keyword evidence="6" id="KW-0418">Kinase</keyword>
<evidence type="ECO:0000256" key="1">
    <source>
        <dbReference type="ARBA" id="ARBA00012513"/>
    </source>
</evidence>
<dbReference type="PROSITE" id="PS00108">
    <property type="entry name" value="PROTEIN_KINASE_ST"/>
    <property type="match status" value="1"/>
</dbReference>
<evidence type="ECO:0000313" key="12">
    <source>
        <dbReference type="Proteomes" id="UP000577707"/>
    </source>
</evidence>
<dbReference type="EMBL" id="JACHXG010000002">
    <property type="protein sequence ID" value="MBB3088188.1"/>
    <property type="molecule type" value="Genomic_DNA"/>
</dbReference>
<keyword evidence="2" id="KW-0723">Serine/threonine-protein kinase</keyword>
<feature type="transmembrane region" description="Helical" evidence="9">
    <location>
        <begin position="355"/>
        <end position="378"/>
    </location>
</feature>
<keyword evidence="3" id="KW-0808">Transferase</keyword>
<dbReference type="Gene3D" id="1.10.510.10">
    <property type="entry name" value="Transferase(Phosphotransferase) domain 1"/>
    <property type="match status" value="1"/>
</dbReference>
<dbReference type="Proteomes" id="UP000577707">
    <property type="component" value="Unassembled WGS sequence"/>
</dbReference>
<gene>
    <name evidence="11" type="ORF">FHS12_001121</name>
</gene>
<dbReference type="InterPro" id="IPR011009">
    <property type="entry name" value="Kinase-like_dom_sf"/>
</dbReference>
<feature type="compositionally biased region" description="Polar residues" evidence="8">
    <location>
        <begin position="739"/>
        <end position="749"/>
    </location>
</feature>
<evidence type="ECO:0000256" key="7">
    <source>
        <dbReference type="ARBA" id="ARBA00022840"/>
    </source>
</evidence>
<dbReference type="EC" id="2.7.11.1" evidence="1"/>
<dbReference type="Pfam" id="PF00069">
    <property type="entry name" value="Pkinase"/>
    <property type="match status" value="1"/>
</dbReference>
<evidence type="ECO:0000256" key="8">
    <source>
        <dbReference type="SAM" id="MobiDB-lite"/>
    </source>
</evidence>
<keyword evidence="9" id="KW-0812">Transmembrane</keyword>
<dbReference type="GO" id="GO:0005524">
    <property type="term" value="F:ATP binding"/>
    <property type="evidence" value="ECO:0007669"/>
    <property type="project" value="UniProtKB-KW"/>
</dbReference>
<dbReference type="PROSITE" id="PS50011">
    <property type="entry name" value="PROTEIN_KINASE_DOM"/>
    <property type="match status" value="1"/>
</dbReference>
<evidence type="ECO:0000256" key="5">
    <source>
        <dbReference type="ARBA" id="ARBA00022741"/>
    </source>
</evidence>
<feature type="domain" description="Protein kinase" evidence="10">
    <location>
        <begin position="67"/>
        <end position="331"/>
    </location>
</feature>
<keyword evidence="5" id="KW-0547">Nucleotide-binding</keyword>
<keyword evidence="12" id="KW-1185">Reference proteome</keyword>
<comment type="caution">
    <text evidence="11">The sequence shown here is derived from an EMBL/GenBank/DDBJ whole genome shotgun (WGS) entry which is preliminary data.</text>
</comment>
<dbReference type="Pfam" id="PF13517">
    <property type="entry name" value="FG-GAP_3"/>
    <property type="match status" value="1"/>
</dbReference>
<protein>
    <recommendedName>
        <fullName evidence="1">non-specific serine/threonine protein kinase</fullName>
        <ecNumber evidence="1">2.7.11.1</ecNumber>
    </recommendedName>
</protein>
<evidence type="ECO:0000256" key="6">
    <source>
        <dbReference type="ARBA" id="ARBA00022777"/>
    </source>
</evidence>
<keyword evidence="9" id="KW-0472">Membrane</keyword>
<keyword evidence="9" id="KW-1133">Transmembrane helix</keyword>
<dbReference type="InterPro" id="IPR000719">
    <property type="entry name" value="Prot_kinase_dom"/>
</dbReference>
<evidence type="ECO:0000313" key="11">
    <source>
        <dbReference type="EMBL" id="MBB3088188.1"/>
    </source>
</evidence>
<dbReference type="SMART" id="SM00220">
    <property type="entry name" value="S_TKc"/>
    <property type="match status" value="1"/>
</dbReference>
<sequence>MSDSNGVPDNNSRGREPSFERPPVDPDKTMIRPRVARPSGPTGSPPPPPPPPPQAAPEDTPGMIGPYRLEDQVASNEMAVVYRATDTRLNRAVALKVLLGRSARDPEFVTRFDKQATLMAKLDSPHIMGVYTNGRTSDGAPYLVSQFADGGDLGSLLKTRGRLPGPLAADICAQIADGLAAIHSPEVGVVHGDVKPSNILLRDGNSPPHAYLSDFAAARADDSATARPGIHSGAWNYLAPERAMGAPATPASDLYSLGCLFYELVTGTVPFAGANDVETAMAHGSQPIPTLPGRDDFTLQANDLLSGERGLLVKDPAQRTNDAVRVRDRFAAMAGRQMGFASGATVTLQRAKAKWWIAGVATLAVLVAGGAAVGITLATTENTPAKPKPAVRGDVDGDRLGDLVLGAPFGDVNYNWEDNAATLFASTGKAFESGTTKGLKFGNLLGDLDADGRVDVVQVSGIGSSFNVDSNAKHQPDGAIQVPASGKRLAMLCADFNGDGRDDIAMISVGNGTKLPADDAELGKLTDLELHVTVMQSKADNTWAKSEDWFTTTWKGTTFDVNFEVGDLDGDKRADIVMGAREASPVAAVLLRSQGSKFTKVDLEVPGPDGDRAGESAMYADVTGDGKDDLITHETVDGKWVIRVHSYDVDGKRFVHEPSWDIDDPVKNQDALGGAQIAAVSDVNGDGKDDLVNPLSSGDGDFGYVNKASVLISGQDKFTAETWEMPAADQFKPHPPLRNASNNNSTGTY</sequence>
<dbReference type="InterPro" id="IPR008271">
    <property type="entry name" value="Ser/Thr_kinase_AS"/>
</dbReference>
<dbReference type="Gene3D" id="2.130.10.130">
    <property type="entry name" value="Integrin alpha, N-terminal"/>
    <property type="match status" value="2"/>
</dbReference>
<feature type="compositionally biased region" description="Basic and acidic residues" evidence="8">
    <location>
        <begin position="12"/>
        <end position="30"/>
    </location>
</feature>
<keyword evidence="7" id="KW-0067">ATP-binding</keyword>
<accession>A0A7W5A2C7</accession>
<evidence type="ECO:0000256" key="3">
    <source>
        <dbReference type="ARBA" id="ARBA00022679"/>
    </source>
</evidence>
<dbReference type="SUPFAM" id="SSF69318">
    <property type="entry name" value="Integrin alpha N-terminal domain"/>
    <property type="match status" value="1"/>
</dbReference>
<feature type="compositionally biased region" description="Polar residues" evidence="8">
    <location>
        <begin position="1"/>
        <end position="11"/>
    </location>
</feature>
<evidence type="ECO:0000259" key="10">
    <source>
        <dbReference type="PROSITE" id="PS50011"/>
    </source>
</evidence>
<dbReference type="InterPro" id="IPR013517">
    <property type="entry name" value="FG-GAP"/>
</dbReference>
<evidence type="ECO:0000256" key="9">
    <source>
        <dbReference type="SAM" id="Phobius"/>
    </source>
</evidence>
<keyword evidence="4" id="KW-0732">Signal</keyword>
<evidence type="ECO:0000256" key="4">
    <source>
        <dbReference type="ARBA" id="ARBA00022729"/>
    </source>
</evidence>
<feature type="compositionally biased region" description="Pro residues" evidence="8">
    <location>
        <begin position="43"/>
        <end position="55"/>
    </location>
</feature>
<dbReference type="Gene3D" id="3.30.200.20">
    <property type="entry name" value="Phosphorylase Kinase, domain 1"/>
    <property type="match status" value="1"/>
</dbReference>
<proteinExistence type="predicted"/>
<dbReference type="GO" id="GO:0004674">
    <property type="term" value="F:protein serine/threonine kinase activity"/>
    <property type="evidence" value="ECO:0007669"/>
    <property type="project" value="UniProtKB-KW"/>
</dbReference>
<name>A0A7W5A2C7_9ACTN</name>
<evidence type="ECO:0000256" key="2">
    <source>
        <dbReference type="ARBA" id="ARBA00022527"/>
    </source>
</evidence>
<dbReference type="InterPro" id="IPR028994">
    <property type="entry name" value="Integrin_alpha_N"/>
</dbReference>
<reference evidence="11 12" key="1">
    <citation type="submission" date="2020-08" db="EMBL/GenBank/DDBJ databases">
        <title>Genomic Encyclopedia of Type Strains, Phase III (KMG-III): the genomes of soil and plant-associated and newly described type strains.</title>
        <authorList>
            <person name="Whitman W."/>
        </authorList>
    </citation>
    <scope>NUCLEOTIDE SEQUENCE [LARGE SCALE GENOMIC DNA]</scope>
    <source>
        <strain evidence="11 12">CECT 3302</strain>
    </source>
</reference>
<feature type="region of interest" description="Disordered" evidence="8">
    <location>
        <begin position="726"/>
        <end position="749"/>
    </location>
</feature>
<dbReference type="SUPFAM" id="SSF56112">
    <property type="entry name" value="Protein kinase-like (PK-like)"/>
    <property type="match status" value="1"/>
</dbReference>
<dbReference type="RefSeq" id="WP_183543044.1">
    <property type="nucleotide sequence ID" value="NZ_BMQT01000004.1"/>
</dbReference>
<organism evidence="11 12">
    <name type="scientific">Nocardioides albus</name>
    <dbReference type="NCBI Taxonomy" id="1841"/>
    <lineage>
        <taxon>Bacteria</taxon>
        <taxon>Bacillati</taxon>
        <taxon>Actinomycetota</taxon>
        <taxon>Actinomycetes</taxon>
        <taxon>Propionibacteriales</taxon>
        <taxon>Nocardioidaceae</taxon>
        <taxon>Nocardioides</taxon>
    </lineage>
</organism>